<evidence type="ECO:0000256" key="4">
    <source>
        <dbReference type="ARBA" id="ARBA00012829"/>
    </source>
</evidence>
<feature type="region of interest" description="Disordered" evidence="12">
    <location>
        <begin position="711"/>
        <end position="742"/>
    </location>
</feature>
<dbReference type="NCBIfam" id="TIGR00389">
    <property type="entry name" value="glyS_dimeric"/>
    <property type="match status" value="1"/>
</dbReference>
<keyword evidence="5" id="KW-0963">Cytoplasm</keyword>
<dbReference type="InterPro" id="IPR006195">
    <property type="entry name" value="aa-tRNA-synth_II"/>
</dbReference>
<keyword evidence="10" id="KW-0030">Aminoacyl-tRNA synthetase</keyword>
<dbReference type="OrthoDB" id="57698at2759"/>
<dbReference type="Gene3D" id="3.40.50.800">
    <property type="entry name" value="Anticodon-binding domain"/>
    <property type="match status" value="1"/>
</dbReference>
<gene>
    <name evidence="14" type="ORF">JKP88DRAFT_269141</name>
</gene>
<dbReference type="Pfam" id="PF00587">
    <property type="entry name" value="tRNA-synt_2b"/>
    <property type="match status" value="1"/>
</dbReference>
<dbReference type="GO" id="GO:0005524">
    <property type="term" value="F:ATP binding"/>
    <property type="evidence" value="ECO:0007669"/>
    <property type="project" value="UniProtKB-KW"/>
</dbReference>
<feature type="domain" description="Aminoacyl-transfer RNA synthetases class-II family profile" evidence="13">
    <location>
        <begin position="219"/>
        <end position="599"/>
    </location>
</feature>
<protein>
    <recommendedName>
        <fullName evidence="4">glycine--tRNA ligase</fullName>
        <ecNumber evidence="4">6.1.1.14</ecNumber>
    </recommendedName>
    <alternativeName>
        <fullName evidence="11">Diadenosine tetraphosphate synthetase</fullName>
    </alternativeName>
</protein>
<organism evidence="14 15">
    <name type="scientific">Tribonema minus</name>
    <dbReference type="NCBI Taxonomy" id="303371"/>
    <lineage>
        <taxon>Eukaryota</taxon>
        <taxon>Sar</taxon>
        <taxon>Stramenopiles</taxon>
        <taxon>Ochrophyta</taxon>
        <taxon>PX clade</taxon>
        <taxon>Xanthophyceae</taxon>
        <taxon>Tribonematales</taxon>
        <taxon>Tribonemataceae</taxon>
        <taxon>Tribonema</taxon>
    </lineage>
</organism>
<dbReference type="InterPro" id="IPR004154">
    <property type="entry name" value="Anticodon-bd"/>
</dbReference>
<evidence type="ECO:0000313" key="14">
    <source>
        <dbReference type="EMBL" id="KAG5177384.1"/>
    </source>
</evidence>
<proteinExistence type="inferred from homology"/>
<evidence type="ECO:0000256" key="10">
    <source>
        <dbReference type="ARBA" id="ARBA00023146"/>
    </source>
</evidence>
<dbReference type="InterPro" id="IPR027031">
    <property type="entry name" value="Gly-tRNA_synthase/POLG2"/>
</dbReference>
<comment type="similarity">
    <text evidence="2">Belongs to the class-II aminoacyl-tRNA synthetase family.</text>
</comment>
<evidence type="ECO:0000256" key="12">
    <source>
        <dbReference type="SAM" id="MobiDB-lite"/>
    </source>
</evidence>
<evidence type="ECO:0000256" key="6">
    <source>
        <dbReference type="ARBA" id="ARBA00022598"/>
    </source>
</evidence>
<keyword evidence="9" id="KW-0648">Protein biosynthesis</keyword>
<keyword evidence="6" id="KW-0436">Ligase</keyword>
<dbReference type="InterPro" id="IPR045864">
    <property type="entry name" value="aa-tRNA-synth_II/BPL/LPL"/>
</dbReference>
<evidence type="ECO:0000256" key="3">
    <source>
        <dbReference type="ARBA" id="ARBA00011738"/>
    </source>
</evidence>
<dbReference type="Pfam" id="PF03129">
    <property type="entry name" value="HGTP_anticodon"/>
    <property type="match status" value="1"/>
</dbReference>
<dbReference type="InterPro" id="IPR002315">
    <property type="entry name" value="tRNA-synt_gly"/>
</dbReference>
<dbReference type="InterPro" id="IPR033731">
    <property type="entry name" value="GlyRS-like_core"/>
</dbReference>
<dbReference type="InterPro" id="IPR002314">
    <property type="entry name" value="aa-tRNA-synt_IIb"/>
</dbReference>
<dbReference type="PANTHER" id="PTHR10745">
    <property type="entry name" value="GLYCYL-TRNA SYNTHETASE/DNA POLYMERASE SUBUNIT GAMMA-2"/>
    <property type="match status" value="1"/>
</dbReference>
<comment type="caution">
    <text evidence="14">The sequence shown here is derived from an EMBL/GenBank/DDBJ whole genome shotgun (WGS) entry which is preliminary data.</text>
</comment>
<dbReference type="GO" id="GO:0005739">
    <property type="term" value="C:mitochondrion"/>
    <property type="evidence" value="ECO:0007669"/>
    <property type="project" value="TreeGrafter"/>
</dbReference>
<dbReference type="EC" id="6.1.1.14" evidence="4"/>
<accession>A0A836C9B2</accession>
<keyword evidence="8" id="KW-0067">ATP-binding</keyword>
<dbReference type="PANTHER" id="PTHR10745:SF0">
    <property type="entry name" value="GLYCINE--TRNA LIGASE"/>
    <property type="match status" value="1"/>
</dbReference>
<evidence type="ECO:0000259" key="13">
    <source>
        <dbReference type="PROSITE" id="PS50862"/>
    </source>
</evidence>
<evidence type="ECO:0000256" key="11">
    <source>
        <dbReference type="ARBA" id="ARBA00030057"/>
    </source>
</evidence>
<dbReference type="Gene3D" id="1.10.287.10">
    <property type="entry name" value="S15/NS1, RNA-binding"/>
    <property type="match status" value="1"/>
</dbReference>
<keyword evidence="15" id="KW-1185">Reference proteome</keyword>
<dbReference type="SUPFAM" id="SSF52954">
    <property type="entry name" value="Class II aaRS ABD-related"/>
    <property type="match status" value="1"/>
</dbReference>
<dbReference type="PRINTS" id="PR01043">
    <property type="entry name" value="TRNASYNTHGLY"/>
</dbReference>
<dbReference type="Proteomes" id="UP000664859">
    <property type="component" value="Unassembled WGS sequence"/>
</dbReference>
<dbReference type="Gene3D" id="3.30.720.200">
    <property type="match status" value="1"/>
</dbReference>
<dbReference type="CDD" id="cd00774">
    <property type="entry name" value="GlyRS-like_core"/>
    <property type="match status" value="1"/>
</dbReference>
<name>A0A836C9B2_9STRA</name>
<evidence type="ECO:0000256" key="2">
    <source>
        <dbReference type="ARBA" id="ARBA00008226"/>
    </source>
</evidence>
<evidence type="ECO:0000256" key="1">
    <source>
        <dbReference type="ARBA" id="ARBA00004496"/>
    </source>
</evidence>
<reference evidence="14" key="1">
    <citation type="submission" date="2021-02" db="EMBL/GenBank/DDBJ databases">
        <title>First Annotated Genome of the Yellow-green Alga Tribonema minus.</title>
        <authorList>
            <person name="Mahan K.M."/>
        </authorList>
    </citation>
    <scope>NUCLEOTIDE SEQUENCE</scope>
    <source>
        <strain evidence="14">UTEX B ZZ1240</strain>
    </source>
</reference>
<dbReference type="PROSITE" id="PS50862">
    <property type="entry name" value="AA_TRNA_LIGASE_II"/>
    <property type="match status" value="1"/>
</dbReference>
<dbReference type="AlphaFoldDB" id="A0A836C9B2"/>
<dbReference type="SUPFAM" id="SSF55681">
    <property type="entry name" value="Class II aaRS and biotin synthetases"/>
    <property type="match status" value="1"/>
</dbReference>
<evidence type="ECO:0000313" key="15">
    <source>
        <dbReference type="Proteomes" id="UP000664859"/>
    </source>
</evidence>
<dbReference type="FunFam" id="3.30.930.10:FF:000010">
    <property type="entry name" value="Glycyl-tRNA synthetase 1"/>
    <property type="match status" value="1"/>
</dbReference>
<dbReference type="EMBL" id="JAFCMP010000525">
    <property type="protein sequence ID" value="KAG5177384.1"/>
    <property type="molecule type" value="Genomic_DNA"/>
</dbReference>
<keyword evidence="7" id="KW-0547">Nucleotide-binding</keyword>
<dbReference type="Gene3D" id="3.30.40.230">
    <property type="match status" value="1"/>
</dbReference>
<dbReference type="GO" id="GO:0004820">
    <property type="term" value="F:glycine-tRNA ligase activity"/>
    <property type="evidence" value="ECO:0007669"/>
    <property type="project" value="UniProtKB-EC"/>
</dbReference>
<evidence type="ECO:0000256" key="9">
    <source>
        <dbReference type="ARBA" id="ARBA00022917"/>
    </source>
</evidence>
<dbReference type="CDD" id="cd00858">
    <property type="entry name" value="GlyRS_anticodon"/>
    <property type="match status" value="1"/>
</dbReference>
<feature type="compositionally biased region" description="Low complexity" evidence="12">
    <location>
        <begin position="721"/>
        <end position="730"/>
    </location>
</feature>
<dbReference type="GO" id="GO:0070150">
    <property type="term" value="P:mitochondrial glycyl-tRNA aminoacylation"/>
    <property type="evidence" value="ECO:0007669"/>
    <property type="project" value="TreeGrafter"/>
</dbReference>
<dbReference type="NCBIfam" id="NF003211">
    <property type="entry name" value="PRK04173.1"/>
    <property type="match status" value="1"/>
</dbReference>
<comment type="subcellular location">
    <subcellularLocation>
        <location evidence="1">Cytoplasm</location>
    </subcellularLocation>
</comment>
<dbReference type="InterPro" id="IPR036621">
    <property type="entry name" value="Anticodon-bd_dom_sf"/>
</dbReference>
<evidence type="ECO:0000256" key="5">
    <source>
        <dbReference type="ARBA" id="ARBA00022490"/>
    </source>
</evidence>
<dbReference type="FunFam" id="3.40.50.800:FF:000004">
    <property type="entry name" value="Glycine--tRNA ligase 2"/>
    <property type="match status" value="1"/>
</dbReference>
<evidence type="ECO:0000256" key="8">
    <source>
        <dbReference type="ARBA" id="ARBA00022840"/>
    </source>
</evidence>
<evidence type="ECO:0000256" key="7">
    <source>
        <dbReference type="ARBA" id="ARBA00022741"/>
    </source>
</evidence>
<sequence>MVSFHAFRLLMTPDRRHQVRAESCPTESWSAQDRRCWQRRTAAVTAAAADGVDVDALAAAVTRQGATVRQMKKDGVTGDELVAAVAKLTEAKAALAQAQAQAAPTDTFDRKAFEDTVVRRMFVVPSFEIHGGVAGLFDLGPPACGLKANIVDTWRKHFVLAENMLEMECTNLTPHAVLKTSGHVDKFTDLMVKDVATGEPFRADKLLEDHIDALLEANPAMPREEAEEHRRVQRQADAYAPDELGAILRKYGIKSALGNDLSEPFPFNLMFKTTIGPEGTSVGYLRPETAQGLFVNFRRLLEYNSGRVPFAAAQIGLGFRNEIAPRNGLLRVREFTMAEIEHFVHPKHKEHPNFPDVADKVLTLFGREDQLGSGRTQNITIGDAVRAGLVNNETLGYFMARTQLFLEKIGMDPLRMRFRQHLATEMAHYAADCWDMEIKTSFGWVECVGHADRACYDLQVHAEKTKVAMVAARMTEPHMETFYKFNGDKKRMGTTFKANQKAVMAALDALADDHPALEAFEAKLDTDGSAELAGFTVDRAMIAWKKTEKMVQEEKFTPSVIEPSFGIGRVLYSLLEHSFYTREGDEQRGVFRFNAAVAPIKCAIFPLSANDAFNPLCSEVAKLLGAVDVATRTDASGVSLGRRYARADEIGVPFAVTVDFQSVEDNTVTLRERDSMAQIRLAVAALPDLLVSLVFRRAAWQQATERFPVVRSEDEEGDGSAAPAAVANGAPTKVERSAGAAFSRPATAIDTSTLRFP</sequence>
<comment type="subunit">
    <text evidence="3">Homodimer.</text>
</comment>
<dbReference type="FunFam" id="3.30.40.230:FF:000001">
    <property type="entry name" value="Glycine--tRNA ligase"/>
    <property type="match status" value="1"/>
</dbReference>
<dbReference type="Gene3D" id="3.30.930.10">
    <property type="entry name" value="Bira Bifunctional Protein, Domain 2"/>
    <property type="match status" value="1"/>
</dbReference>